<dbReference type="RefSeq" id="WP_013644345.1">
    <property type="nucleotide sequence ID" value="NC_015216.1"/>
</dbReference>
<dbReference type="KEGG" id="mel:Metbo_0743"/>
<name>F0TAW8_METLA</name>
<dbReference type="GeneID" id="10277190"/>
<accession>F0TAW8</accession>
<evidence type="ECO:0000313" key="1">
    <source>
        <dbReference type="EMBL" id="ADZ08994.1"/>
    </source>
</evidence>
<sequence length="113" mass="13267">MKPKLKLNIEDGVKPGPFEGTKYLIYYTKDKFDKTDLDEVAKGLETWRMYTTSKEVEVKFSGVRQNEGKTYFALTMKFPDLFLEKHQLNDLINQVTDSFSSFLDQRIEDIIKE</sequence>
<reference evidence="1 2" key="2">
    <citation type="journal article" date="2014" name="Int. J. Syst. Evol. Microbiol.">
        <title>Methanobacterium paludis sp. nov. and a novel strain of Methanobacterium lacus isolated from northern peatlands.</title>
        <authorList>
            <person name="Cadillo-Quiroz H."/>
            <person name="Brauer S.L."/>
            <person name="Goodson N."/>
            <person name="Yavitt J.B."/>
            <person name="Zinder S.H."/>
        </authorList>
    </citation>
    <scope>NUCLEOTIDE SEQUENCE [LARGE SCALE GENOMIC DNA]</scope>
    <source>
        <strain evidence="1 2">AL-21</strain>
    </source>
</reference>
<organism evidence="1 2">
    <name type="scientific">Methanobacterium lacus (strain AL-21)</name>
    <dbReference type="NCBI Taxonomy" id="877455"/>
    <lineage>
        <taxon>Archaea</taxon>
        <taxon>Methanobacteriati</taxon>
        <taxon>Methanobacteriota</taxon>
        <taxon>Methanomada group</taxon>
        <taxon>Methanobacteria</taxon>
        <taxon>Methanobacteriales</taxon>
        <taxon>Methanobacteriaceae</taxon>
        <taxon>Methanobacterium</taxon>
    </lineage>
</organism>
<keyword evidence="2" id="KW-1185">Reference proteome</keyword>
<dbReference type="Proteomes" id="UP000007490">
    <property type="component" value="Chromosome"/>
</dbReference>
<protein>
    <submittedName>
        <fullName evidence="1">Uncharacterized protein</fullName>
    </submittedName>
</protein>
<evidence type="ECO:0000313" key="2">
    <source>
        <dbReference type="Proteomes" id="UP000007490"/>
    </source>
</evidence>
<gene>
    <name evidence="1" type="ordered locus">Metbo_0743</name>
</gene>
<dbReference type="AlphaFoldDB" id="F0TAW8"/>
<reference evidence="2" key="1">
    <citation type="submission" date="2011-02" db="EMBL/GenBank/DDBJ databases">
        <title>Complete sequence of Methanobacterium sp. AL-21.</title>
        <authorList>
            <consortium name="US DOE Joint Genome Institute"/>
            <person name="Lucas S."/>
            <person name="Copeland A."/>
            <person name="Lapidus A."/>
            <person name="Cheng J.-F."/>
            <person name="Goodwin L."/>
            <person name="Pitluck S."/>
            <person name="Chertkov O."/>
            <person name="Detter J.C."/>
            <person name="Han C."/>
            <person name="Tapia R."/>
            <person name="Land M."/>
            <person name="Hauser L."/>
            <person name="Kyrpides N."/>
            <person name="Ivanova N."/>
            <person name="Mikhailova N."/>
            <person name="Pagani I."/>
            <person name="Cadillo-Quiroz H."/>
            <person name="Imachi H."/>
            <person name="Zinder S."/>
            <person name="Liu W."/>
            <person name="Woyke T."/>
        </authorList>
    </citation>
    <scope>NUCLEOTIDE SEQUENCE [LARGE SCALE GENOMIC DNA]</scope>
    <source>
        <strain evidence="2">AL-21</strain>
    </source>
</reference>
<dbReference type="STRING" id="877455.Metbo_0743"/>
<dbReference type="HOGENOM" id="CLU_2127842_0_0_2"/>
<dbReference type="EMBL" id="CP002551">
    <property type="protein sequence ID" value="ADZ08994.1"/>
    <property type="molecule type" value="Genomic_DNA"/>
</dbReference>
<proteinExistence type="predicted"/>